<protein>
    <submittedName>
        <fullName evidence="1">SnoRNA-binding rRNA-processing protein utp10</fullName>
    </submittedName>
</protein>
<dbReference type="EMBL" id="JALBCA010000007">
    <property type="protein sequence ID" value="KAI2392341.1"/>
    <property type="molecule type" value="Genomic_DNA"/>
</dbReference>
<comment type="caution">
    <text evidence="1">The sequence shown here is derived from an EMBL/GenBank/DDBJ whole genome shotgun (WGS) entry which is preliminary data.</text>
</comment>
<reference evidence="1" key="1">
    <citation type="journal article" date="2022" name="bioRxiv">
        <title>Population genetic analysis of Ophidiomyces ophidiicola, the causative agent of snake fungal disease, indicates recent introductions to the USA.</title>
        <authorList>
            <person name="Ladner J.T."/>
            <person name="Palmer J.M."/>
            <person name="Ettinger C.L."/>
            <person name="Stajich J.E."/>
            <person name="Farrell T.M."/>
            <person name="Glorioso B.M."/>
            <person name="Lawson B."/>
            <person name="Price S.J."/>
            <person name="Stengle A.G."/>
            <person name="Grear D.A."/>
            <person name="Lorch J.M."/>
        </authorList>
    </citation>
    <scope>NUCLEOTIDE SEQUENCE</scope>
    <source>
        <strain evidence="1">NWHC 24266-5</strain>
    </source>
</reference>
<evidence type="ECO:0000313" key="1">
    <source>
        <dbReference type="EMBL" id="KAI2392341.1"/>
    </source>
</evidence>
<name>A0ACB8V4H1_9EURO</name>
<accession>A0ACB8V4H1</accession>
<sequence>MASSLAAQLAQIAATSTHQLDLKAQRAAHSQSLIFDKKVAGSQDFDTIFQICYEGFQELCSLDARFLPFRRTIFSDHSKTEDRGQMTADQNKKLDNVLEDFMILVGARLLLNPAVKAIDWLIRRFRVHEHNTPCLLLTFLPYHTTPLFLNLLSILPDDLTQTFKVLFPYKRSLSLPPRQAIVQSATTNKLFFSALNNYVLQAGRNLAQYQGLVSFWAGVTTEALANMLDSAKSGRMEIENRNKEDVLIRILPVLNDAFMLQNAPQLVVGCYMFCVVLASKADLEDHVLDDLMEAVTSSWTETNTASGITCLSVLAQHKQEQALSQKVVKALMGVDNVIQIIEELSGRYSMTNLILGLLKGCVQWNGKRADSARIPFVGQVIEKSILNDEETVKALVILLEAIDSLQRRNLVADGIGKQLSDLLLQFNESAHLTPLLRSAVQESGVDVTQLEMTLETVLHMDVTPMEIEYVDMADSTGNSEIEDTFAKAFESLSKVSPKEYSFLVEQPNLFNQLAHAFVHGAFVKDRVSKFIKLPVLHFDKALEDPLYLSFFIRFFCGPYPATARAVAISIITSCVAEMADNGVDIQAIIPYTISALADPSERVRREAAGLLTIIDRQISKCRNKDTSDICIWGREHVYGQTDFSKSIQWLSAKDVYKLTHRVLIPGVEEFILDPDQVGRTLVLAIRGEVAGSKTVDAELKKQFRRDLFSFICSHVNSTPLHTVKLRLLKILNQVGKVGSMTRTQTLRPIFDHWRLLRPDDIQRIENEEQIPVKELEEQILRIIYPKDTDAVELLYASIVSNPQTTRPSFQSAAFNRLREAWRSFDPSYELVLASKLLELCLEPEPENIALVSGAKGLLRAVDLSGPVILDFVGKVSSSGADLGYRGPPSKKRRTSQNNMVSMNLMDKEMAFALQKITFVLELVDGSHPENSPELIPGLFQILTTIHHLKLQTRSEMSYLLSLNLGILLSIINKWKGTPARKINSSSLRADLIIDCVRTSESPQVQNTALLLVAGLATVAPELVLHSVMPIFTFMGSSVLRKDDEYSALVIDQTIDQVVPPLVQSLRNQKRDVVSGTSELLLSFTTAFEHIPSYRRLRLFDALVAKLGPEDFLFAVFAMFANRYALDKDVLSVMTALASDCNVELQLITYGRYLNLVKDALQPKPKLAKTLLGVGGEDGRDPQRVAVDLLQALSHLLKFASLRTKITECFDSGTDEQIDKAHTLFSSLLEQVIALSEPSTSTKSISNACGETLGTLLGTLSLVDFIDTVEVLLRRPSNDLRRKVLKLLENRLDDSEYKDRPSQLRTLSFLTVLIDILETSPDTLLQHTAIACIEKISEKYGKKEPQQVVSAAKVISGTHGIGQPEKRIRVMGLLCLASMTDVVGEAIIPALPDGLPRAFDLLKNAVETSTPDSELHDAVFSFISAILIQIPWIISGSHLDKILQLSAKCSNADLNQGCEENRIEVLQLLASKSDVGEVLAAIERNWDLLMPEGPKVIQEVLDIAKIAIEKHPKSATVKNIPVLMKLLCKAFDLRRIRLLSGDSEIFDEIDVTETESQINDVAIKMIYKLNDTTFHPLFIDLADWAMNGLNKKEHTGRIARLTSFYSFLQCFFGTLKSIVTGYSSYVIENAVEVLKISRCNDKATKPLWLACLSMLRNSFEHDQDEFWQSPSHLASISEPLLRQISLAQNASTSNLVVSEAIPTIVALAVAADSSENHKELNTTIMKYLRAGPSSRGNNAYTRLAAVKCEHQLTERLGEEWLAMLPEMLPYISELLEDDDENVEREARKWVLTIEDILGEKLDDMLA</sequence>
<organism evidence="1">
    <name type="scientific">Ophidiomyces ophidiicola</name>
    <dbReference type="NCBI Taxonomy" id="1387563"/>
    <lineage>
        <taxon>Eukaryota</taxon>
        <taxon>Fungi</taxon>
        <taxon>Dikarya</taxon>
        <taxon>Ascomycota</taxon>
        <taxon>Pezizomycotina</taxon>
        <taxon>Eurotiomycetes</taxon>
        <taxon>Eurotiomycetidae</taxon>
        <taxon>Onygenales</taxon>
        <taxon>Onygenaceae</taxon>
        <taxon>Ophidiomyces</taxon>
    </lineage>
</organism>
<proteinExistence type="predicted"/>
<gene>
    <name evidence="1" type="primary">UTP10</name>
    <name evidence="1" type="ORF">LOY88_000726</name>
</gene>